<evidence type="ECO:0000313" key="1">
    <source>
        <dbReference type="EMBL" id="MPM43979.1"/>
    </source>
</evidence>
<name>A0A644ZSJ8_9ZZZZ</name>
<protein>
    <submittedName>
        <fullName evidence="1">Uncharacterized protein</fullName>
    </submittedName>
</protein>
<comment type="caution">
    <text evidence="1">The sequence shown here is derived from an EMBL/GenBank/DDBJ whole genome shotgun (WGS) entry which is preliminary data.</text>
</comment>
<sequence length="64" mass="6920">MQVQDATERIVEAVVVIILIKTRGIRSEAGGDPVSRPFLIRKGNRLVHVKPCLIFVAVLPGDAG</sequence>
<organism evidence="1">
    <name type="scientific">bioreactor metagenome</name>
    <dbReference type="NCBI Taxonomy" id="1076179"/>
    <lineage>
        <taxon>unclassified sequences</taxon>
        <taxon>metagenomes</taxon>
        <taxon>ecological metagenomes</taxon>
    </lineage>
</organism>
<gene>
    <name evidence="1" type="ORF">SDC9_90657</name>
</gene>
<proteinExistence type="predicted"/>
<reference evidence="1" key="1">
    <citation type="submission" date="2019-08" db="EMBL/GenBank/DDBJ databases">
        <authorList>
            <person name="Kucharzyk K."/>
            <person name="Murdoch R.W."/>
            <person name="Higgins S."/>
            <person name="Loffler F."/>
        </authorList>
    </citation>
    <scope>NUCLEOTIDE SEQUENCE</scope>
</reference>
<dbReference type="EMBL" id="VSSQ01010308">
    <property type="protein sequence ID" value="MPM43979.1"/>
    <property type="molecule type" value="Genomic_DNA"/>
</dbReference>
<accession>A0A644ZSJ8</accession>
<dbReference type="AlphaFoldDB" id="A0A644ZSJ8"/>